<gene>
    <name evidence="3" type="primary">amrB</name>
    <name evidence="3" type="ORF">ACFOEK_00055</name>
</gene>
<dbReference type="HAMAP" id="MF_00055">
    <property type="entry name" value="MEMO1"/>
    <property type="match status" value="1"/>
</dbReference>
<dbReference type="InterPro" id="IPR002737">
    <property type="entry name" value="MEMO1_fam"/>
</dbReference>
<comment type="caution">
    <text evidence="3">The sequence shown here is derived from an EMBL/GenBank/DDBJ whole genome shotgun (WGS) entry which is preliminary data.</text>
</comment>
<proteinExistence type="inferred from homology"/>
<name>A0ABV7H6N4_9GAMM</name>
<evidence type="ECO:0000256" key="2">
    <source>
        <dbReference type="HAMAP-Rule" id="MF_00055"/>
    </source>
</evidence>
<dbReference type="CDD" id="cd07361">
    <property type="entry name" value="MEMO_like"/>
    <property type="match status" value="1"/>
</dbReference>
<dbReference type="PANTHER" id="PTHR11060">
    <property type="entry name" value="PROTEIN MEMO1"/>
    <property type="match status" value="1"/>
</dbReference>
<protein>
    <recommendedName>
        <fullName evidence="2">MEMO1 family protein ACFOEK_00055</fullName>
    </recommendedName>
</protein>
<reference evidence="4" key="1">
    <citation type="journal article" date="2019" name="Int. J. Syst. Evol. Microbiol.">
        <title>The Global Catalogue of Microorganisms (GCM) 10K type strain sequencing project: providing services to taxonomists for standard genome sequencing and annotation.</title>
        <authorList>
            <consortium name="The Broad Institute Genomics Platform"/>
            <consortium name="The Broad Institute Genome Sequencing Center for Infectious Disease"/>
            <person name="Wu L."/>
            <person name="Ma J."/>
        </authorList>
    </citation>
    <scope>NUCLEOTIDE SEQUENCE [LARGE SCALE GENOMIC DNA]</scope>
    <source>
        <strain evidence="4">KCTC 52438</strain>
    </source>
</reference>
<dbReference type="Proteomes" id="UP001595476">
    <property type="component" value="Unassembled WGS sequence"/>
</dbReference>
<comment type="similarity">
    <text evidence="1 2">Belongs to the MEMO1 family.</text>
</comment>
<dbReference type="PANTHER" id="PTHR11060:SF0">
    <property type="entry name" value="PROTEIN MEMO1"/>
    <property type="match status" value="1"/>
</dbReference>
<organism evidence="3 4">
    <name type="scientific">Litoribrevibacter euphylliae</name>
    <dbReference type="NCBI Taxonomy" id="1834034"/>
    <lineage>
        <taxon>Bacteria</taxon>
        <taxon>Pseudomonadati</taxon>
        <taxon>Pseudomonadota</taxon>
        <taxon>Gammaproteobacteria</taxon>
        <taxon>Oceanospirillales</taxon>
        <taxon>Oceanospirillaceae</taxon>
        <taxon>Litoribrevibacter</taxon>
    </lineage>
</organism>
<dbReference type="EMBL" id="JBHRSZ010000001">
    <property type="protein sequence ID" value="MFC3149415.1"/>
    <property type="molecule type" value="Genomic_DNA"/>
</dbReference>
<keyword evidence="4" id="KW-1185">Reference proteome</keyword>
<dbReference type="RefSeq" id="WP_386714301.1">
    <property type="nucleotide sequence ID" value="NZ_JBHRSZ010000001.1"/>
</dbReference>
<accession>A0ABV7H6N4</accession>
<dbReference type="Pfam" id="PF01875">
    <property type="entry name" value="Memo"/>
    <property type="match status" value="1"/>
</dbReference>
<dbReference type="NCBIfam" id="TIGR04336">
    <property type="entry name" value="AmmeMemoSam_B"/>
    <property type="match status" value="1"/>
</dbReference>
<dbReference type="Gene3D" id="3.40.830.10">
    <property type="entry name" value="LigB-like"/>
    <property type="match status" value="1"/>
</dbReference>
<evidence type="ECO:0000313" key="4">
    <source>
        <dbReference type="Proteomes" id="UP001595476"/>
    </source>
</evidence>
<evidence type="ECO:0000256" key="1">
    <source>
        <dbReference type="ARBA" id="ARBA00006315"/>
    </source>
</evidence>
<sequence length="262" mass="28629">MYIRQPAVAGSFYPEGEEQLSVLVTQMLSEAVANDAVQVCPKVLICPHAGYVYSGAIAASGYSQLKAYHQQISRVVLLGPSHRVPLQGIAIPDTSLFRTPLGEIEVDQEALTKIKTLEGVKVSPHAHAYEHSLEVQLPFLQCVLDDFKIIPLVVGQAGPTLVSKVIDVLWGGEETLFVVSTDLSHYHNYEHAKAVDGETCKKIEHFDTDITCDHACGCYPLNGMMQAAQHHRMHISQLDLRNSGDTAGSKDQVVGYAAYALF</sequence>
<evidence type="ECO:0000313" key="3">
    <source>
        <dbReference type="EMBL" id="MFC3149415.1"/>
    </source>
</evidence>